<keyword evidence="1" id="KW-0472">Membrane</keyword>
<proteinExistence type="predicted"/>
<dbReference type="PANTHER" id="PTHR31600">
    <property type="entry name" value="TINY MACROCYSTS PROTEIN B-RELATED"/>
    <property type="match status" value="1"/>
</dbReference>
<dbReference type="InParanoid" id="A0A0V0QFS9"/>
<keyword evidence="4" id="KW-1185">Reference proteome</keyword>
<gene>
    <name evidence="3" type="ORF">PPERSA_00802</name>
</gene>
<feature type="transmembrane region" description="Helical" evidence="1">
    <location>
        <begin position="28"/>
        <end position="46"/>
    </location>
</feature>
<dbReference type="EMBL" id="LDAU01000179">
    <property type="protein sequence ID" value="KRX01054.1"/>
    <property type="molecule type" value="Genomic_DNA"/>
</dbReference>
<dbReference type="InterPro" id="IPR035965">
    <property type="entry name" value="PAS-like_dom_sf"/>
</dbReference>
<evidence type="ECO:0000313" key="4">
    <source>
        <dbReference type="Proteomes" id="UP000054937"/>
    </source>
</evidence>
<sequence>MNLQAAILFWSTLMIIFALIVKNTVFRGIIYIWLVALPFIFLIVIIRKELRYDSLMVNSNNFESINQGVFQLTYFMQLLNYFYDDKHVAAILEALIYYHRTFCKQSGCASNPKNMNQKKIKKFFKNTKIEDISKVNQNYVVLVFLIDQLYAMTLTKYPNCITLRINHALFLLDIMKSSQQTLQELHLAEQLDPQFDEQFQIYRYKKIIEEDIFSKKNGKMNDQEISNEITIESHIKEIQYNIELSTNHHIEFWSQMAEDIPDLIKLYELGIKANQSSNVLEENWKKTEKLGLDLQAPNIMRIYIKYLLDVQHDKQSANDVISRLKLVYSTHNERAKKLTSMNDFQNESYSMVAVSGEDGSIGKVSALNIACSSEFGYTKSELLNRKVNTIMPQPFAQCHDKIIEDYLNSLQPKYLNRERKLFGQTKLGYLKPVLIYVRYVPSFIHGTQFFGSLKMEKYFKIVVYLLVDTKSLRVTSCTSTNQNLRNITGLFNKSDRISYQIGLDPGFKLSYQERKSKASAIQNQCITLVYGYEKYKIICNKIRVNTEQGQYILKEKYRFRIVELIKI</sequence>
<dbReference type="AlphaFoldDB" id="A0A0V0QFS9"/>
<dbReference type="Pfam" id="PF25474">
    <property type="entry name" value="TPR_TmcB"/>
    <property type="match status" value="1"/>
</dbReference>
<dbReference type="InterPro" id="IPR052994">
    <property type="entry name" value="Tiny_macrocysts_regulators"/>
</dbReference>
<organism evidence="3 4">
    <name type="scientific">Pseudocohnilembus persalinus</name>
    <name type="common">Ciliate</name>
    <dbReference type="NCBI Taxonomy" id="266149"/>
    <lineage>
        <taxon>Eukaryota</taxon>
        <taxon>Sar</taxon>
        <taxon>Alveolata</taxon>
        <taxon>Ciliophora</taxon>
        <taxon>Intramacronucleata</taxon>
        <taxon>Oligohymenophorea</taxon>
        <taxon>Scuticociliatia</taxon>
        <taxon>Philasterida</taxon>
        <taxon>Pseudocohnilembidae</taxon>
        <taxon>Pseudocohnilembus</taxon>
    </lineage>
</organism>
<dbReference type="PANTHER" id="PTHR31600:SF2">
    <property type="entry name" value="GAMETE ENRICHED GENE 10 PROTEIN-RELATED"/>
    <property type="match status" value="1"/>
</dbReference>
<evidence type="ECO:0000259" key="2">
    <source>
        <dbReference type="Pfam" id="PF25474"/>
    </source>
</evidence>
<evidence type="ECO:0000256" key="1">
    <source>
        <dbReference type="SAM" id="Phobius"/>
    </source>
</evidence>
<accession>A0A0V0QFS9</accession>
<dbReference type="OrthoDB" id="297598at2759"/>
<dbReference type="Gene3D" id="3.30.450.20">
    <property type="entry name" value="PAS domain"/>
    <property type="match status" value="1"/>
</dbReference>
<dbReference type="SUPFAM" id="SSF55785">
    <property type="entry name" value="PYP-like sensor domain (PAS domain)"/>
    <property type="match status" value="1"/>
</dbReference>
<protein>
    <submittedName>
        <fullName evidence="3">PAS domain</fullName>
    </submittedName>
</protein>
<evidence type="ECO:0000313" key="3">
    <source>
        <dbReference type="EMBL" id="KRX01054.1"/>
    </source>
</evidence>
<dbReference type="InterPro" id="IPR000014">
    <property type="entry name" value="PAS"/>
</dbReference>
<keyword evidence="1" id="KW-1133">Transmembrane helix</keyword>
<feature type="domain" description="TmcB/TmcC TPR repeats" evidence="2">
    <location>
        <begin position="221"/>
        <end position="323"/>
    </location>
</feature>
<dbReference type="NCBIfam" id="TIGR00229">
    <property type="entry name" value="sensory_box"/>
    <property type="match status" value="1"/>
</dbReference>
<reference evidence="3 4" key="1">
    <citation type="journal article" date="2015" name="Sci. Rep.">
        <title>Genome of the facultative scuticociliatosis pathogen Pseudocohnilembus persalinus provides insight into its virulence through horizontal gene transfer.</title>
        <authorList>
            <person name="Xiong J."/>
            <person name="Wang G."/>
            <person name="Cheng J."/>
            <person name="Tian M."/>
            <person name="Pan X."/>
            <person name="Warren A."/>
            <person name="Jiang C."/>
            <person name="Yuan D."/>
            <person name="Miao W."/>
        </authorList>
    </citation>
    <scope>NUCLEOTIDE SEQUENCE [LARGE SCALE GENOMIC DNA]</scope>
    <source>
        <strain evidence="3">36N120E</strain>
    </source>
</reference>
<dbReference type="InterPro" id="IPR057352">
    <property type="entry name" value="TPR_TmcB/C"/>
</dbReference>
<keyword evidence="1" id="KW-0812">Transmembrane</keyword>
<name>A0A0V0QFS9_PSEPJ</name>
<dbReference type="Proteomes" id="UP000054937">
    <property type="component" value="Unassembled WGS sequence"/>
</dbReference>
<comment type="caution">
    <text evidence="3">The sequence shown here is derived from an EMBL/GenBank/DDBJ whole genome shotgun (WGS) entry which is preliminary data.</text>
</comment>